<feature type="coiled-coil region" evidence="3">
    <location>
        <begin position="214"/>
        <end position="281"/>
    </location>
</feature>
<comment type="caution">
    <text evidence="4">The sequence shown here is derived from an EMBL/GenBank/DDBJ whole genome shotgun (WGS) entry which is preliminary data.</text>
</comment>
<sequence>MVELGTHEGVSYSAFCSAVARMQLATRCYAVDTWQGDEQAGFYDDSVFQKLSAYHTPLFGSFSSLLRTTFDEARSQFSDKSIDILHIDGFHSYEAVKHDFETWRDKLSDQAVVLFHDTNEFGEGFGVHRLWAELKSEYPSFEFLHSHGLGVLCVGSASPQAILTLCNLSERDSDQLRQRFDLLGTRWAADSQNTRLASLLHLEHQAGLQHLHERERLAAEVHNLEEELKQARLTHEEILEQTRLAYTELLAQAGQAQQELQQDVSRKLQEADVKMRETERALSVKIATIESEKNALLGSTSWRLTRPLRAMRTAPSALSLSGFAKRCWTTLGRRR</sequence>
<proteinExistence type="predicted"/>
<organism evidence="4 5">
    <name type="scientific">Mesorhizobium salmacidum</name>
    <dbReference type="NCBI Taxonomy" id="3015171"/>
    <lineage>
        <taxon>Bacteria</taxon>
        <taxon>Pseudomonadati</taxon>
        <taxon>Pseudomonadota</taxon>
        <taxon>Alphaproteobacteria</taxon>
        <taxon>Hyphomicrobiales</taxon>
        <taxon>Phyllobacteriaceae</taxon>
        <taxon>Mesorhizobium</taxon>
    </lineage>
</organism>
<dbReference type="SUPFAM" id="SSF53335">
    <property type="entry name" value="S-adenosyl-L-methionine-dependent methyltransferases"/>
    <property type="match status" value="1"/>
</dbReference>
<dbReference type="EC" id="2.1.1.-" evidence="4"/>
<evidence type="ECO:0000256" key="3">
    <source>
        <dbReference type="SAM" id="Coils"/>
    </source>
</evidence>
<dbReference type="Proteomes" id="UP001387293">
    <property type="component" value="Unassembled WGS sequence"/>
</dbReference>
<keyword evidence="3" id="KW-0175">Coiled coil</keyword>
<dbReference type="GO" id="GO:0032259">
    <property type="term" value="P:methylation"/>
    <property type="evidence" value="ECO:0007669"/>
    <property type="project" value="UniProtKB-KW"/>
</dbReference>
<dbReference type="EMBL" id="JAPYKS010000030">
    <property type="protein sequence ID" value="MEI9412517.1"/>
    <property type="molecule type" value="Genomic_DNA"/>
</dbReference>
<dbReference type="Gene3D" id="3.40.50.150">
    <property type="entry name" value="Vaccinia Virus protein VP39"/>
    <property type="match status" value="1"/>
</dbReference>
<dbReference type="InterPro" id="IPR029063">
    <property type="entry name" value="SAM-dependent_MTases_sf"/>
</dbReference>
<keyword evidence="2 4" id="KW-0808">Transferase</keyword>
<protein>
    <submittedName>
        <fullName evidence="4">Class I SAM-dependent methyltransferase</fullName>
        <ecNumber evidence="4">2.1.1.-</ecNumber>
    </submittedName>
</protein>
<evidence type="ECO:0000256" key="1">
    <source>
        <dbReference type="ARBA" id="ARBA00022603"/>
    </source>
</evidence>
<gene>
    <name evidence="4" type="ORF">O7A60_27765</name>
</gene>
<name>A0ABU8L4E0_9HYPH</name>
<accession>A0ABU8L4E0</accession>
<dbReference type="PANTHER" id="PTHR40048">
    <property type="entry name" value="RHAMNOSYL O-METHYLTRANSFERASE"/>
    <property type="match status" value="1"/>
</dbReference>
<evidence type="ECO:0000313" key="4">
    <source>
        <dbReference type="EMBL" id="MEI9412517.1"/>
    </source>
</evidence>
<keyword evidence="5" id="KW-1185">Reference proteome</keyword>
<keyword evidence="1 4" id="KW-0489">Methyltransferase</keyword>
<dbReference type="PANTHER" id="PTHR40048:SF1">
    <property type="entry name" value="RHAMNOSYL O-METHYLTRANSFERASE"/>
    <property type="match status" value="1"/>
</dbReference>
<evidence type="ECO:0000256" key="2">
    <source>
        <dbReference type="ARBA" id="ARBA00022679"/>
    </source>
</evidence>
<evidence type="ECO:0000313" key="5">
    <source>
        <dbReference type="Proteomes" id="UP001387293"/>
    </source>
</evidence>
<dbReference type="Pfam" id="PF13578">
    <property type="entry name" value="Methyltransf_24"/>
    <property type="match status" value="1"/>
</dbReference>
<reference evidence="4 5" key="1">
    <citation type="submission" date="2022-12" db="EMBL/GenBank/DDBJ databases">
        <authorList>
            <person name="Muema E."/>
        </authorList>
    </citation>
    <scope>NUCLEOTIDE SEQUENCE [LARGE SCALE GENOMIC DNA]</scope>
    <source>
        <strain evidence="5">1326</strain>
    </source>
</reference>
<dbReference type="GO" id="GO:0008168">
    <property type="term" value="F:methyltransferase activity"/>
    <property type="evidence" value="ECO:0007669"/>
    <property type="project" value="UniProtKB-KW"/>
</dbReference>